<protein>
    <submittedName>
        <fullName evidence="1">Uncharacterized protein</fullName>
    </submittedName>
</protein>
<proteinExistence type="predicted"/>
<accession>A0A830GMZ7</accession>
<gene>
    <name evidence="1" type="ORF">GCM10009030_23220</name>
</gene>
<reference evidence="1" key="2">
    <citation type="submission" date="2020-09" db="EMBL/GenBank/DDBJ databases">
        <authorList>
            <person name="Sun Q."/>
            <person name="Ohkuma M."/>
        </authorList>
    </citation>
    <scope>NUCLEOTIDE SEQUENCE</scope>
    <source>
        <strain evidence="1">JCM 17820</strain>
    </source>
</reference>
<name>A0A830GMZ7_9EURY</name>
<dbReference type="Proteomes" id="UP000605784">
    <property type="component" value="Unassembled WGS sequence"/>
</dbReference>
<evidence type="ECO:0000313" key="1">
    <source>
        <dbReference type="EMBL" id="GGN95729.1"/>
    </source>
</evidence>
<keyword evidence="2" id="KW-1185">Reference proteome</keyword>
<dbReference type="EMBL" id="BMOU01000003">
    <property type="protein sequence ID" value="GGN95729.1"/>
    <property type="molecule type" value="Genomic_DNA"/>
</dbReference>
<sequence length="138" mass="15103">MSVRRVRRRGSLRYGQDVPEGCLAAFAAHDDWDGYLFPSPHRSGGLVSRWTVWDRFTRFADRADLPAEIDGVSPAPKMGRRFRYDAYSASLDVVLGSLDEMATEQGGASADVVLQNISRIRALGSFDGSMCGPVGCCI</sequence>
<dbReference type="AlphaFoldDB" id="A0A830GMZ7"/>
<comment type="caution">
    <text evidence="1">The sequence shown here is derived from an EMBL/GenBank/DDBJ whole genome shotgun (WGS) entry which is preliminary data.</text>
</comment>
<organism evidence="1 2">
    <name type="scientific">Haloarcula pellucida</name>
    <dbReference type="NCBI Taxonomy" id="1427151"/>
    <lineage>
        <taxon>Archaea</taxon>
        <taxon>Methanobacteriati</taxon>
        <taxon>Methanobacteriota</taxon>
        <taxon>Stenosarchaea group</taxon>
        <taxon>Halobacteria</taxon>
        <taxon>Halobacteriales</taxon>
        <taxon>Haloarculaceae</taxon>
        <taxon>Haloarcula</taxon>
    </lineage>
</organism>
<evidence type="ECO:0000313" key="2">
    <source>
        <dbReference type="Proteomes" id="UP000605784"/>
    </source>
</evidence>
<reference evidence="1" key="1">
    <citation type="journal article" date="2014" name="Int. J. Syst. Evol. Microbiol.">
        <title>Complete genome sequence of Corynebacterium casei LMG S-19264T (=DSM 44701T), isolated from a smear-ripened cheese.</title>
        <authorList>
            <consortium name="US DOE Joint Genome Institute (JGI-PGF)"/>
            <person name="Walter F."/>
            <person name="Albersmeier A."/>
            <person name="Kalinowski J."/>
            <person name="Ruckert C."/>
        </authorList>
    </citation>
    <scope>NUCLEOTIDE SEQUENCE</scope>
    <source>
        <strain evidence="1">JCM 17820</strain>
    </source>
</reference>